<dbReference type="Proteomes" id="UP001596976">
    <property type="component" value="Unassembled WGS sequence"/>
</dbReference>
<dbReference type="PANTHER" id="PTHR30071">
    <property type="entry name" value="HEME EXPORTER PROTEIN C"/>
    <property type="match status" value="1"/>
</dbReference>
<feature type="transmembrane region" description="Helical" evidence="5">
    <location>
        <begin position="219"/>
        <end position="237"/>
    </location>
</feature>
<name>A0ABW3H099_9BACL</name>
<sequence>MTEMTLVRLEELMVVLYAVSLVFYFIDYLKRDRLAHRYAFVLLAIVYFLQTINLFWAVLATSRIPIYSLFDSVYLIAWILISISLILHASHKYSFFIFFINIIGFIFMTIHTFGPTRIAESSIRETLISELLIIHITFAILAYVAFAIGLIFAVLYLLLYSLLKQKKWSKQFDRYPSLNQTMVGMKVTTYVGIPLLFVSLTLGVQWANIMLNDWSILDFKIVSSFFLLMVYGVILYLHKIDKLRANDYAWANVIAFLLVIINFFLASRLSHFHYWL</sequence>
<accession>A0ABW3H099</accession>
<dbReference type="EMBL" id="JBHTJF010000009">
    <property type="protein sequence ID" value="MFD0942609.1"/>
    <property type="molecule type" value="Genomic_DNA"/>
</dbReference>
<keyword evidence="2 5" id="KW-0812">Transmembrane</keyword>
<protein>
    <submittedName>
        <fullName evidence="7">Cytochrome c biogenesis protein CcsA</fullName>
    </submittedName>
</protein>
<evidence type="ECO:0000256" key="5">
    <source>
        <dbReference type="SAM" id="Phobius"/>
    </source>
</evidence>
<dbReference type="InterPro" id="IPR045062">
    <property type="entry name" value="Cyt_c_biogenesis_CcsA/CcmC"/>
</dbReference>
<feature type="transmembrane region" description="Helical" evidence="5">
    <location>
        <begin position="38"/>
        <end position="58"/>
    </location>
</feature>
<dbReference type="Pfam" id="PF01578">
    <property type="entry name" value="Cytochrom_C_asm"/>
    <property type="match status" value="1"/>
</dbReference>
<reference evidence="8" key="1">
    <citation type="journal article" date="2019" name="Int. J. Syst. Evol. Microbiol.">
        <title>The Global Catalogue of Microorganisms (GCM) 10K type strain sequencing project: providing services to taxonomists for standard genome sequencing and annotation.</title>
        <authorList>
            <consortium name="The Broad Institute Genomics Platform"/>
            <consortium name="The Broad Institute Genome Sequencing Center for Infectious Disease"/>
            <person name="Wu L."/>
            <person name="Ma J."/>
        </authorList>
    </citation>
    <scope>NUCLEOTIDE SEQUENCE [LARGE SCALE GENOMIC DNA]</scope>
    <source>
        <strain evidence="8">CCUG 63563</strain>
    </source>
</reference>
<feature type="transmembrane region" description="Helical" evidence="5">
    <location>
        <begin position="93"/>
        <end position="113"/>
    </location>
</feature>
<keyword evidence="4 5" id="KW-0472">Membrane</keyword>
<keyword evidence="8" id="KW-1185">Reference proteome</keyword>
<evidence type="ECO:0000256" key="3">
    <source>
        <dbReference type="ARBA" id="ARBA00022989"/>
    </source>
</evidence>
<evidence type="ECO:0000256" key="2">
    <source>
        <dbReference type="ARBA" id="ARBA00022692"/>
    </source>
</evidence>
<evidence type="ECO:0000313" key="7">
    <source>
        <dbReference type="EMBL" id="MFD0942609.1"/>
    </source>
</evidence>
<organism evidence="7 8">
    <name type="scientific">Savagea faecisuis</name>
    <dbReference type="NCBI Taxonomy" id="1274803"/>
    <lineage>
        <taxon>Bacteria</taxon>
        <taxon>Bacillati</taxon>
        <taxon>Bacillota</taxon>
        <taxon>Bacilli</taxon>
        <taxon>Bacillales</taxon>
        <taxon>Caryophanaceae</taxon>
        <taxon>Savagea</taxon>
    </lineage>
</organism>
<feature type="transmembrane region" description="Helical" evidence="5">
    <location>
        <begin position="6"/>
        <end position="26"/>
    </location>
</feature>
<evidence type="ECO:0000256" key="4">
    <source>
        <dbReference type="ARBA" id="ARBA00023136"/>
    </source>
</evidence>
<dbReference type="RefSeq" id="WP_381009237.1">
    <property type="nucleotide sequence ID" value="NZ_JBHTJF010000009.1"/>
</dbReference>
<comment type="caution">
    <text evidence="7">The sequence shown here is derived from an EMBL/GenBank/DDBJ whole genome shotgun (WGS) entry which is preliminary data.</text>
</comment>
<proteinExistence type="predicted"/>
<evidence type="ECO:0000313" key="8">
    <source>
        <dbReference type="Proteomes" id="UP001596976"/>
    </source>
</evidence>
<feature type="domain" description="Cytochrome c assembly protein" evidence="6">
    <location>
        <begin position="68"/>
        <end position="267"/>
    </location>
</feature>
<feature type="transmembrane region" description="Helical" evidence="5">
    <location>
        <begin position="183"/>
        <end position="207"/>
    </location>
</feature>
<evidence type="ECO:0000256" key="1">
    <source>
        <dbReference type="ARBA" id="ARBA00004141"/>
    </source>
</evidence>
<gene>
    <name evidence="7" type="primary">ccsA</name>
    <name evidence="7" type="ORF">ACFQ0V_02340</name>
</gene>
<feature type="transmembrane region" description="Helical" evidence="5">
    <location>
        <begin position="133"/>
        <end position="163"/>
    </location>
</feature>
<dbReference type="PANTHER" id="PTHR30071:SF15">
    <property type="entry name" value="PROTEIN HEMX"/>
    <property type="match status" value="1"/>
</dbReference>
<feature type="transmembrane region" description="Helical" evidence="5">
    <location>
        <begin position="64"/>
        <end position="86"/>
    </location>
</feature>
<comment type="subcellular location">
    <subcellularLocation>
        <location evidence="1">Membrane</location>
        <topology evidence="1">Multi-pass membrane protein</topology>
    </subcellularLocation>
</comment>
<feature type="transmembrane region" description="Helical" evidence="5">
    <location>
        <begin position="249"/>
        <end position="266"/>
    </location>
</feature>
<keyword evidence="3 5" id="KW-1133">Transmembrane helix</keyword>
<dbReference type="InterPro" id="IPR002541">
    <property type="entry name" value="Cyt_c_assembly"/>
</dbReference>
<evidence type="ECO:0000259" key="6">
    <source>
        <dbReference type="Pfam" id="PF01578"/>
    </source>
</evidence>